<accession>A0A3G4ZUQ6</accession>
<dbReference type="EMBL" id="MK072087">
    <property type="protein sequence ID" value="AYV78646.1"/>
    <property type="molecule type" value="Genomic_DNA"/>
</dbReference>
<protein>
    <submittedName>
        <fullName evidence="1">Uncharacterized protein</fullName>
    </submittedName>
</protein>
<sequence>MSDKADLLDLPNYNIALDRILATVKENIKKSQPYELNKFPILLFSYESKQQCPLTSYFISTIFEGPENVPDFYKTKKWPLVGDCLKDLVITLTKGKLTGRIEKTIDGVNVQYVLVV</sequence>
<organism evidence="1">
    <name type="scientific">Edafosvirus sp</name>
    <dbReference type="NCBI Taxonomy" id="2487765"/>
    <lineage>
        <taxon>Viruses</taxon>
        <taxon>Varidnaviria</taxon>
        <taxon>Bamfordvirae</taxon>
        <taxon>Nucleocytoviricota</taxon>
        <taxon>Megaviricetes</taxon>
        <taxon>Imitervirales</taxon>
        <taxon>Mimiviridae</taxon>
        <taxon>Klosneuvirinae</taxon>
    </lineage>
</organism>
<proteinExistence type="predicted"/>
<gene>
    <name evidence="1" type="ORF">Edafosvirus22_3</name>
</gene>
<reference evidence="1" key="1">
    <citation type="submission" date="2018-10" db="EMBL/GenBank/DDBJ databases">
        <title>Hidden diversity of soil giant viruses.</title>
        <authorList>
            <person name="Schulz F."/>
            <person name="Alteio L."/>
            <person name="Goudeau D."/>
            <person name="Ryan E.M."/>
            <person name="Malmstrom R.R."/>
            <person name="Blanchard J."/>
            <person name="Woyke T."/>
        </authorList>
    </citation>
    <scope>NUCLEOTIDE SEQUENCE</scope>
    <source>
        <strain evidence="1">EDV1</strain>
    </source>
</reference>
<evidence type="ECO:0000313" key="1">
    <source>
        <dbReference type="EMBL" id="AYV78646.1"/>
    </source>
</evidence>
<name>A0A3G4ZUQ6_9VIRU</name>